<dbReference type="EMBL" id="PQXH01000039">
    <property type="protein sequence ID" value="TGO15546.1"/>
    <property type="molecule type" value="Genomic_DNA"/>
</dbReference>
<dbReference type="Proteomes" id="UP000297777">
    <property type="component" value="Unassembled WGS sequence"/>
</dbReference>
<gene>
    <name evidence="3" type="ORF">BTUL_0039g00630</name>
</gene>
<protein>
    <recommendedName>
        <fullName evidence="2">2EXR domain-containing protein</fullName>
    </recommendedName>
</protein>
<evidence type="ECO:0000256" key="1">
    <source>
        <dbReference type="SAM" id="SignalP"/>
    </source>
</evidence>
<dbReference type="Pfam" id="PF20150">
    <property type="entry name" value="2EXR"/>
    <property type="match status" value="2"/>
</dbReference>
<evidence type="ECO:0000259" key="2">
    <source>
        <dbReference type="Pfam" id="PF20150"/>
    </source>
</evidence>
<dbReference type="AlphaFoldDB" id="A0A4Z1ETN8"/>
<dbReference type="OrthoDB" id="3473305at2759"/>
<sequence>MLFGIFWLAGESTSLLLHELVPVSIKDATSVIIHNGVAGDQIELQQIQSAKTFPNFNRLPRVVRMEIWLHCCTPRRVDLREGVKDPADETGFIDRPCPEARSSLPIAAFVDRESREWTLNHYHQLKQPIATESRWFSLATIKGLQHLFSATRLVKQPSSTLSRNCNVIYFNPEIDHLFLTMDAFRSSSTPQYLLDILQCDEQSSSIVDEIEHIEVYCTGTPGINIHGACVLGILRSLKAINIVFSKEPAEPDERREIVVTFDMTQRGHTFSGMDDMKITEIIDGDRYIPYYKEKNKKERVKFADRRPYGRLPMLGLSREQEKGFLASKLEVSLSTSENEQFSDIVTSFDESKPGNDTITDLSSEMPSIADSSLGQKTSTELTSTRAAPATTFLRFSHLPAELRIKIWRHSFPRQHLILRRESFMKPQSSPFQATFPTCFRRPCDDLPMAFANRESRAEALKHYHVLYEAHYRIQAKESKSGHDYYGGATDLLLPHAMYFNPKIDCIAIIYPDFLTEPSEIHSMFPIYDQKTARCIESIREVKVYHLTLKEHRPSYLHKMNRLINMLECFKSLEHIKLIVHPDETVDADDLFEKDYYNWFIKESWTGKAKLEFVWGKEDDEGEKYFTRE</sequence>
<feature type="domain" description="2EXR" evidence="2">
    <location>
        <begin position="392"/>
        <end position="506"/>
    </location>
</feature>
<dbReference type="PANTHER" id="PTHR35910">
    <property type="entry name" value="2EXR DOMAIN-CONTAINING PROTEIN"/>
    <property type="match status" value="1"/>
</dbReference>
<name>A0A4Z1ETN8_9HELO</name>
<feature type="signal peptide" evidence="1">
    <location>
        <begin position="1"/>
        <end position="17"/>
    </location>
</feature>
<dbReference type="PANTHER" id="PTHR35910:SF1">
    <property type="entry name" value="2EXR DOMAIN-CONTAINING PROTEIN"/>
    <property type="match status" value="1"/>
</dbReference>
<evidence type="ECO:0000313" key="4">
    <source>
        <dbReference type="Proteomes" id="UP000297777"/>
    </source>
</evidence>
<accession>A0A4Z1ETN8</accession>
<feature type="domain" description="2EXR" evidence="2">
    <location>
        <begin position="53"/>
        <end position="177"/>
    </location>
</feature>
<dbReference type="InterPro" id="IPR045518">
    <property type="entry name" value="2EXR"/>
</dbReference>
<proteinExistence type="predicted"/>
<comment type="caution">
    <text evidence="3">The sequence shown here is derived from an EMBL/GenBank/DDBJ whole genome shotgun (WGS) entry which is preliminary data.</text>
</comment>
<evidence type="ECO:0000313" key="3">
    <source>
        <dbReference type="EMBL" id="TGO15546.1"/>
    </source>
</evidence>
<feature type="chain" id="PRO_5021479466" description="2EXR domain-containing protein" evidence="1">
    <location>
        <begin position="18"/>
        <end position="628"/>
    </location>
</feature>
<reference evidence="3 4" key="1">
    <citation type="submission" date="2017-12" db="EMBL/GenBank/DDBJ databases">
        <title>Comparative genomics of Botrytis spp.</title>
        <authorList>
            <person name="Valero-Jimenez C.A."/>
            <person name="Tapia P."/>
            <person name="Veloso J."/>
            <person name="Silva-Moreno E."/>
            <person name="Staats M."/>
            <person name="Valdes J.H."/>
            <person name="Van Kan J.A.L."/>
        </authorList>
    </citation>
    <scope>NUCLEOTIDE SEQUENCE [LARGE SCALE GENOMIC DNA]</scope>
    <source>
        <strain evidence="3 4">Bt9001</strain>
    </source>
</reference>
<organism evidence="3 4">
    <name type="scientific">Botrytis tulipae</name>
    <dbReference type="NCBI Taxonomy" id="87230"/>
    <lineage>
        <taxon>Eukaryota</taxon>
        <taxon>Fungi</taxon>
        <taxon>Dikarya</taxon>
        <taxon>Ascomycota</taxon>
        <taxon>Pezizomycotina</taxon>
        <taxon>Leotiomycetes</taxon>
        <taxon>Helotiales</taxon>
        <taxon>Sclerotiniaceae</taxon>
        <taxon>Botrytis</taxon>
    </lineage>
</organism>
<keyword evidence="1" id="KW-0732">Signal</keyword>
<keyword evidence="4" id="KW-1185">Reference proteome</keyword>